<keyword evidence="3 12" id="KW-0813">Transport</keyword>
<organism evidence="14 15">
    <name type="scientific">Polypedilum vanderplanki</name>
    <name type="common">Sleeping chironomid midge</name>
    <dbReference type="NCBI Taxonomy" id="319348"/>
    <lineage>
        <taxon>Eukaryota</taxon>
        <taxon>Metazoa</taxon>
        <taxon>Ecdysozoa</taxon>
        <taxon>Arthropoda</taxon>
        <taxon>Hexapoda</taxon>
        <taxon>Insecta</taxon>
        <taxon>Pterygota</taxon>
        <taxon>Neoptera</taxon>
        <taxon>Endopterygota</taxon>
        <taxon>Diptera</taxon>
        <taxon>Nematocera</taxon>
        <taxon>Chironomoidea</taxon>
        <taxon>Chironomidae</taxon>
        <taxon>Chironominae</taxon>
        <taxon>Polypedilum</taxon>
        <taxon>Polypedilum</taxon>
    </lineage>
</organism>
<reference evidence="14" key="1">
    <citation type="submission" date="2021-03" db="EMBL/GenBank/DDBJ databases">
        <title>Chromosome level genome of the anhydrobiotic midge Polypedilum vanderplanki.</title>
        <authorList>
            <person name="Yoshida Y."/>
            <person name="Kikawada T."/>
            <person name="Gusev O."/>
        </authorList>
    </citation>
    <scope>NUCLEOTIDE SEQUENCE</scope>
    <source>
        <strain evidence="14">NIAS01</strain>
        <tissue evidence="14">Whole body or cell culture</tissue>
    </source>
</reference>
<evidence type="ECO:0000256" key="12">
    <source>
        <dbReference type="RuleBase" id="RU000679"/>
    </source>
</evidence>
<evidence type="ECO:0000256" key="5">
    <source>
        <dbReference type="ARBA" id="ARBA00022692"/>
    </source>
</evidence>
<name>A0A9J6CN61_POLVA</name>
<dbReference type="Gene3D" id="1.10.287.770">
    <property type="entry name" value="YojJ-like"/>
    <property type="match status" value="1"/>
</dbReference>
<evidence type="ECO:0000256" key="7">
    <source>
        <dbReference type="ARBA" id="ARBA00023053"/>
    </source>
</evidence>
<feature type="transmembrane region" description="Helical" evidence="13">
    <location>
        <begin position="34"/>
        <end position="55"/>
    </location>
</feature>
<evidence type="ECO:0000256" key="2">
    <source>
        <dbReference type="ARBA" id="ARBA00007193"/>
    </source>
</evidence>
<evidence type="ECO:0000256" key="3">
    <source>
        <dbReference type="ARBA" id="ARBA00022448"/>
    </source>
</evidence>
<dbReference type="GO" id="GO:0015280">
    <property type="term" value="F:ligand-gated sodium channel activity"/>
    <property type="evidence" value="ECO:0007669"/>
    <property type="project" value="TreeGrafter"/>
</dbReference>
<evidence type="ECO:0000256" key="11">
    <source>
        <dbReference type="ARBA" id="ARBA00023303"/>
    </source>
</evidence>
<keyword evidence="4 12" id="KW-0894">Sodium channel</keyword>
<evidence type="ECO:0000313" key="15">
    <source>
        <dbReference type="Proteomes" id="UP001107558"/>
    </source>
</evidence>
<evidence type="ECO:0000256" key="13">
    <source>
        <dbReference type="SAM" id="Phobius"/>
    </source>
</evidence>
<evidence type="ECO:0000256" key="6">
    <source>
        <dbReference type="ARBA" id="ARBA00022989"/>
    </source>
</evidence>
<keyword evidence="10 12" id="KW-0739">Sodium transport</keyword>
<evidence type="ECO:0000256" key="1">
    <source>
        <dbReference type="ARBA" id="ARBA00004141"/>
    </source>
</evidence>
<feature type="transmembrane region" description="Helical" evidence="13">
    <location>
        <begin position="465"/>
        <end position="489"/>
    </location>
</feature>
<sequence>MVERNSLLGSIIQESSIHGVRHITDIKRNKISRILWFFLFIGSMCGLIFSAYGIYLKWNVEPESGLRVNYKPMTELPFPSVTICPPVFAHDYKANYTRFIDPDPESRKRKFSSIEQNYLAANIHRCLPVMGPIVSNCDNRTRFDTVNLMRHSSICTQDFLRSCILAEKRYNCSAIINRVLTDYGFCYTFNMQDYDEIFNNVISKDFSSYQKRVKNQKNQWKMEEGYLTTDEKDVFPIRLSKSNTLSLLFYLSENDTMNNCQAIGRVFTIILHQPNEIPTVFHEELYIPFGNRKTVILTAKILKTAESLRKYLPEKRGCYFEGERQLKFFKSYTKAHCDFECMANYTFNVCGCMKFSMPRTDDVPICDVDKINCYSEAMMDWPRNAKYETPCGCLPTCNSIKYSVHFQKDAVLGEFLQLHPTGGELRSSNGTFSFLYMRTKSHAVDEYETFVAYRLQNFIADLGGLLGLFLGCSILSLIELIFFTITAIWNKKMGKRNDIEFYAGNVLKQRSNGVKNILVQPYNSTQITMAFEHLNMEMYANKHLKN</sequence>
<dbReference type="GO" id="GO:0005886">
    <property type="term" value="C:plasma membrane"/>
    <property type="evidence" value="ECO:0007669"/>
    <property type="project" value="TreeGrafter"/>
</dbReference>
<keyword evidence="11 12" id="KW-0407">Ion channel</keyword>
<keyword evidence="5 12" id="KW-0812">Transmembrane</keyword>
<dbReference type="OrthoDB" id="6628406at2759"/>
<accession>A0A9J6CN61</accession>
<dbReference type="Proteomes" id="UP001107558">
    <property type="component" value="Chromosome 1"/>
</dbReference>
<protein>
    <submittedName>
        <fullName evidence="14">Uncharacterized protein</fullName>
    </submittedName>
</protein>
<gene>
    <name evidence="14" type="ORF">PVAND_013003</name>
</gene>
<keyword evidence="7" id="KW-0915">Sodium</keyword>
<dbReference type="PANTHER" id="PTHR11690:SF288">
    <property type="entry name" value="AMILORIDE-SENSITIVE NA+ CHANNEL-RELATED"/>
    <property type="match status" value="1"/>
</dbReference>
<evidence type="ECO:0000256" key="9">
    <source>
        <dbReference type="ARBA" id="ARBA00023136"/>
    </source>
</evidence>
<comment type="similarity">
    <text evidence="2 12">Belongs to the amiloride-sensitive sodium channel (TC 1.A.6) family.</text>
</comment>
<keyword evidence="9 13" id="KW-0472">Membrane</keyword>
<comment type="caution">
    <text evidence="14">The sequence shown here is derived from an EMBL/GenBank/DDBJ whole genome shotgun (WGS) entry which is preliminary data.</text>
</comment>
<dbReference type="AlphaFoldDB" id="A0A9J6CN61"/>
<dbReference type="PANTHER" id="PTHR11690">
    <property type="entry name" value="AMILORIDE-SENSITIVE SODIUM CHANNEL-RELATED"/>
    <property type="match status" value="1"/>
</dbReference>
<evidence type="ECO:0000256" key="10">
    <source>
        <dbReference type="ARBA" id="ARBA00023201"/>
    </source>
</evidence>
<keyword evidence="15" id="KW-1185">Reference proteome</keyword>
<dbReference type="Gene3D" id="1.10.287.820">
    <property type="entry name" value="Acid-sensing ion channel domain"/>
    <property type="match status" value="1"/>
</dbReference>
<evidence type="ECO:0000256" key="4">
    <source>
        <dbReference type="ARBA" id="ARBA00022461"/>
    </source>
</evidence>
<keyword evidence="6 13" id="KW-1133">Transmembrane helix</keyword>
<evidence type="ECO:0000313" key="14">
    <source>
        <dbReference type="EMBL" id="KAG5683738.1"/>
    </source>
</evidence>
<keyword evidence="8 12" id="KW-0406">Ion transport</keyword>
<evidence type="ECO:0000256" key="8">
    <source>
        <dbReference type="ARBA" id="ARBA00023065"/>
    </source>
</evidence>
<dbReference type="EMBL" id="JADBJN010000001">
    <property type="protein sequence ID" value="KAG5683738.1"/>
    <property type="molecule type" value="Genomic_DNA"/>
</dbReference>
<comment type="subcellular location">
    <subcellularLocation>
        <location evidence="1">Membrane</location>
        <topology evidence="1">Multi-pass membrane protein</topology>
    </subcellularLocation>
</comment>
<dbReference type="InterPro" id="IPR001873">
    <property type="entry name" value="ENaC"/>
</dbReference>
<dbReference type="Pfam" id="PF00858">
    <property type="entry name" value="ASC"/>
    <property type="match status" value="1"/>
</dbReference>
<proteinExistence type="inferred from homology"/>
<dbReference type="PRINTS" id="PR01078">
    <property type="entry name" value="AMINACHANNEL"/>
</dbReference>